<protein>
    <recommendedName>
        <fullName evidence="6">Protein-glutamate methylesterase/protein-glutamine glutaminase</fullName>
        <ecNumber evidence="6">3.1.1.61</ecNumber>
        <ecNumber evidence="6">3.5.1.44</ecNumber>
    </recommendedName>
</protein>
<dbReference type="PANTHER" id="PTHR42872">
    <property type="entry name" value="PROTEIN-GLUTAMATE METHYLESTERASE/PROTEIN-GLUTAMINE GLUTAMINASE"/>
    <property type="match status" value="1"/>
</dbReference>
<dbReference type="GO" id="GO:0050568">
    <property type="term" value="F:protein-glutamine glutaminase activity"/>
    <property type="evidence" value="ECO:0007669"/>
    <property type="project" value="UniProtKB-UniRule"/>
</dbReference>
<keyword evidence="4 6" id="KW-0378">Hydrolase</keyword>
<keyword evidence="3 6" id="KW-0597">Phosphoprotein</keyword>
<comment type="catalytic activity">
    <reaction evidence="5 6">
        <text>[protein]-L-glutamate 5-O-methyl ester + H2O = L-glutamyl-[protein] + methanol + H(+)</text>
        <dbReference type="Rhea" id="RHEA:23236"/>
        <dbReference type="Rhea" id="RHEA-COMP:10208"/>
        <dbReference type="Rhea" id="RHEA-COMP:10311"/>
        <dbReference type="ChEBI" id="CHEBI:15377"/>
        <dbReference type="ChEBI" id="CHEBI:15378"/>
        <dbReference type="ChEBI" id="CHEBI:17790"/>
        <dbReference type="ChEBI" id="CHEBI:29973"/>
        <dbReference type="ChEBI" id="CHEBI:82795"/>
        <dbReference type="EC" id="3.1.1.61"/>
    </reaction>
</comment>
<dbReference type="NCBIfam" id="NF009206">
    <property type="entry name" value="PRK12555.1"/>
    <property type="match status" value="1"/>
</dbReference>
<feature type="domain" description="CheB-type methylesterase" evidence="10">
    <location>
        <begin position="153"/>
        <end position="344"/>
    </location>
</feature>
<organism evidence="11 12">
    <name type="scientific">Pseudoalteromonas phenolica</name>
    <dbReference type="NCBI Taxonomy" id="161398"/>
    <lineage>
        <taxon>Bacteria</taxon>
        <taxon>Pseudomonadati</taxon>
        <taxon>Pseudomonadota</taxon>
        <taxon>Gammaproteobacteria</taxon>
        <taxon>Alteromonadales</taxon>
        <taxon>Pseudoalteromonadaceae</taxon>
        <taxon>Pseudoalteromonas</taxon>
    </lineage>
</organism>
<dbReference type="PROSITE" id="PS50122">
    <property type="entry name" value="CHEB"/>
    <property type="match status" value="1"/>
</dbReference>
<keyword evidence="2 6" id="KW-0145">Chemotaxis</keyword>
<evidence type="ECO:0000313" key="12">
    <source>
        <dbReference type="Proteomes" id="UP000291338"/>
    </source>
</evidence>
<dbReference type="GO" id="GO:0000156">
    <property type="term" value="F:phosphorelay response regulator activity"/>
    <property type="evidence" value="ECO:0007669"/>
    <property type="project" value="InterPro"/>
</dbReference>
<feature type="domain" description="Response regulatory" evidence="9">
    <location>
        <begin position="3"/>
        <end position="120"/>
    </location>
</feature>
<evidence type="ECO:0000259" key="9">
    <source>
        <dbReference type="PROSITE" id="PS50110"/>
    </source>
</evidence>
<comment type="catalytic activity">
    <reaction evidence="6">
        <text>L-glutaminyl-[protein] + H2O = L-glutamyl-[protein] + NH4(+)</text>
        <dbReference type="Rhea" id="RHEA:16441"/>
        <dbReference type="Rhea" id="RHEA-COMP:10207"/>
        <dbReference type="Rhea" id="RHEA-COMP:10208"/>
        <dbReference type="ChEBI" id="CHEBI:15377"/>
        <dbReference type="ChEBI" id="CHEBI:28938"/>
        <dbReference type="ChEBI" id="CHEBI:29973"/>
        <dbReference type="ChEBI" id="CHEBI:30011"/>
        <dbReference type="EC" id="3.5.1.44"/>
    </reaction>
</comment>
<dbReference type="RefSeq" id="WP_130254201.1">
    <property type="nucleotide sequence ID" value="NZ_PPSX01000011.1"/>
</dbReference>
<dbReference type="PANTHER" id="PTHR42872:SF6">
    <property type="entry name" value="PROTEIN-GLUTAMATE METHYLESTERASE_PROTEIN-GLUTAMINE GLUTAMINASE"/>
    <property type="match status" value="1"/>
</dbReference>
<dbReference type="SUPFAM" id="SSF52738">
    <property type="entry name" value="Methylesterase CheB, C-terminal domain"/>
    <property type="match status" value="1"/>
</dbReference>
<evidence type="ECO:0000256" key="2">
    <source>
        <dbReference type="ARBA" id="ARBA00022500"/>
    </source>
</evidence>
<comment type="caution">
    <text evidence="11">The sequence shown here is derived from an EMBL/GenBank/DDBJ whole genome shotgun (WGS) entry which is preliminary data.</text>
</comment>
<comment type="subcellular location">
    <subcellularLocation>
        <location evidence="6">Cytoplasm</location>
    </subcellularLocation>
</comment>
<gene>
    <name evidence="6" type="primary">cheB</name>
    <name evidence="11" type="ORF">C1E23_03330</name>
</gene>
<dbReference type="SUPFAM" id="SSF52172">
    <property type="entry name" value="CheY-like"/>
    <property type="match status" value="1"/>
</dbReference>
<dbReference type="EMBL" id="PPSX01000011">
    <property type="protein sequence ID" value="RZQ54674.1"/>
    <property type="molecule type" value="Genomic_DNA"/>
</dbReference>
<dbReference type="HAMAP" id="MF_00099">
    <property type="entry name" value="CheB_chemtxs"/>
    <property type="match status" value="1"/>
</dbReference>
<dbReference type="PROSITE" id="PS50110">
    <property type="entry name" value="RESPONSE_REGULATORY"/>
    <property type="match status" value="1"/>
</dbReference>
<dbReference type="EC" id="3.1.1.61" evidence="6"/>
<dbReference type="GO" id="GO:0008984">
    <property type="term" value="F:protein-glutamate methylesterase activity"/>
    <property type="evidence" value="ECO:0007669"/>
    <property type="project" value="UniProtKB-UniRule"/>
</dbReference>
<dbReference type="CDD" id="cd17541">
    <property type="entry name" value="REC_CheB-like"/>
    <property type="match status" value="1"/>
</dbReference>
<accession>A0A4Q7IQS1</accession>
<dbReference type="InterPro" id="IPR008248">
    <property type="entry name" value="CheB-like"/>
</dbReference>
<name>A0A4Q7IQS1_9GAMM</name>
<evidence type="ECO:0000256" key="8">
    <source>
        <dbReference type="PROSITE-ProRule" id="PRU00169"/>
    </source>
</evidence>
<proteinExistence type="inferred from homology"/>
<dbReference type="EC" id="3.5.1.44" evidence="6"/>
<feature type="active site" evidence="6 7">
    <location>
        <position position="191"/>
    </location>
</feature>
<dbReference type="GO" id="GO:0005737">
    <property type="term" value="C:cytoplasm"/>
    <property type="evidence" value="ECO:0007669"/>
    <property type="project" value="UniProtKB-SubCell"/>
</dbReference>
<dbReference type="InterPro" id="IPR001789">
    <property type="entry name" value="Sig_transdc_resp-reg_receiver"/>
</dbReference>
<dbReference type="NCBIfam" id="NF001965">
    <property type="entry name" value="PRK00742.1"/>
    <property type="match status" value="1"/>
</dbReference>
<dbReference type="AlphaFoldDB" id="A0A4Q7IQS1"/>
<dbReference type="Pfam" id="PF01339">
    <property type="entry name" value="CheB_methylest"/>
    <property type="match status" value="1"/>
</dbReference>
<dbReference type="InterPro" id="IPR011006">
    <property type="entry name" value="CheY-like_superfamily"/>
</dbReference>
<evidence type="ECO:0000313" key="11">
    <source>
        <dbReference type="EMBL" id="RZQ54674.1"/>
    </source>
</evidence>
<evidence type="ECO:0000256" key="7">
    <source>
        <dbReference type="PROSITE-ProRule" id="PRU00050"/>
    </source>
</evidence>
<keyword evidence="1 6" id="KW-0963">Cytoplasm</keyword>
<comment type="PTM">
    <text evidence="6">Phosphorylated by CheA. Phosphorylation of the N-terminal regulatory domain activates the methylesterase activity.</text>
</comment>
<feature type="active site" evidence="6 7">
    <location>
        <position position="165"/>
    </location>
</feature>
<evidence type="ECO:0000259" key="10">
    <source>
        <dbReference type="PROSITE" id="PS50122"/>
    </source>
</evidence>
<sequence>MIKVLIVDDSPLIRGILTEVIQQADDLEVVGSAEDPYQAREMIKSLNPDVITLDIEMPKMDGISFLRNLMRLRPMPVVMISTLTQQGSPITLEALEIGAVDFIAKPKVNVAEQLQHYAETVQEKVRTAATARLRPYRNVDSGTNKAELPEGQPYDRNAIIAIGASTGGTEAIKEVLVQMPKDAPPIVITQHIPPVFSSSFALRMDKSCTMKVKEAEHGDILQFGHVYIAPGDRHLSIVSQGLNKVCHLDDGELVNHHKPAVDVLFSSLKPFAKNVSAVLLTGMGSDGARGMLGLLEAGAQTAAQDEQTCVVWGMPKAAVDINAAQKVLPLQSVAAHLLKSTSRKFAAPKVVKTNKTDLSA</sequence>
<dbReference type="Proteomes" id="UP000291338">
    <property type="component" value="Unassembled WGS sequence"/>
</dbReference>
<comment type="similarity">
    <text evidence="6">Belongs to the CheB family.</text>
</comment>
<feature type="modified residue" description="4-aspartylphosphate" evidence="6 8">
    <location>
        <position position="54"/>
    </location>
</feature>
<evidence type="ECO:0000256" key="4">
    <source>
        <dbReference type="ARBA" id="ARBA00022801"/>
    </source>
</evidence>
<comment type="function">
    <text evidence="6">Involved in chemotaxis. Part of a chemotaxis signal transduction system that modulates chemotaxis in response to various stimuli. Catalyzes the demethylation of specific methylglutamate residues introduced into the chemoreceptors (methyl-accepting chemotaxis proteins or MCP) by CheR. Also mediates the irreversible deamidation of specific glutamine residues to glutamic acid.</text>
</comment>
<evidence type="ECO:0000256" key="1">
    <source>
        <dbReference type="ARBA" id="ARBA00022490"/>
    </source>
</evidence>
<dbReference type="Gene3D" id="3.40.50.2300">
    <property type="match status" value="1"/>
</dbReference>
<dbReference type="InterPro" id="IPR035909">
    <property type="entry name" value="CheB_C"/>
</dbReference>
<evidence type="ECO:0000256" key="5">
    <source>
        <dbReference type="ARBA" id="ARBA00048267"/>
    </source>
</evidence>
<dbReference type="InterPro" id="IPR000673">
    <property type="entry name" value="Sig_transdc_resp-reg_Me-estase"/>
</dbReference>
<evidence type="ECO:0000256" key="3">
    <source>
        <dbReference type="ARBA" id="ARBA00022553"/>
    </source>
</evidence>
<dbReference type="FunFam" id="3.40.50.2300:FF:000060">
    <property type="entry name" value="Protein-glutamate methylesterase/protein-glutamine glutaminase"/>
    <property type="match status" value="1"/>
</dbReference>
<evidence type="ECO:0000256" key="6">
    <source>
        <dbReference type="HAMAP-Rule" id="MF_00099"/>
    </source>
</evidence>
<dbReference type="SMART" id="SM00448">
    <property type="entry name" value="REC"/>
    <property type="match status" value="1"/>
</dbReference>
<dbReference type="Pfam" id="PF00072">
    <property type="entry name" value="Response_reg"/>
    <property type="match status" value="1"/>
</dbReference>
<reference evidence="11 12" key="1">
    <citation type="submission" date="2018-01" db="EMBL/GenBank/DDBJ databases">
        <title>Co-occurrence of chitin degradation, pigmentation and bioactivity in marine Pseudoalteromonas.</title>
        <authorList>
            <person name="Paulsen S."/>
            <person name="Gram L."/>
            <person name="Machado H."/>
        </authorList>
    </citation>
    <scope>NUCLEOTIDE SEQUENCE [LARGE SCALE GENOMIC DNA]</scope>
    <source>
        <strain evidence="11 12">S3898</strain>
    </source>
</reference>
<dbReference type="PIRSF" id="PIRSF000876">
    <property type="entry name" value="RR_chemtxs_CheB"/>
    <property type="match status" value="1"/>
</dbReference>
<comment type="domain">
    <text evidence="6">Contains a C-terminal catalytic domain, and an N-terminal region which modulates catalytic activity.</text>
</comment>
<dbReference type="Gene3D" id="3.40.50.180">
    <property type="entry name" value="Methylesterase CheB, C-terminal domain"/>
    <property type="match status" value="1"/>
</dbReference>
<dbReference type="CDD" id="cd16432">
    <property type="entry name" value="CheB_Rec"/>
    <property type="match status" value="1"/>
</dbReference>
<feature type="active site" evidence="6 7">
    <location>
        <position position="286"/>
    </location>
</feature>
<dbReference type="GO" id="GO:0006935">
    <property type="term" value="P:chemotaxis"/>
    <property type="evidence" value="ECO:0007669"/>
    <property type="project" value="UniProtKB-UniRule"/>
</dbReference>